<keyword evidence="3" id="KW-1185">Reference proteome</keyword>
<sequence length="72" mass="8094">MSRTPGGIIIKSNYNNNNATSLQVRLEAPPQNMVCSERRPSFLRRLDTIQEESATTTPSPPHQNPNNNRAFN</sequence>
<organism evidence="2 3">
    <name type="scientific">Cannabis sativa</name>
    <name type="common">Hemp</name>
    <name type="synonym">Marijuana</name>
    <dbReference type="NCBI Taxonomy" id="3483"/>
    <lineage>
        <taxon>Eukaryota</taxon>
        <taxon>Viridiplantae</taxon>
        <taxon>Streptophyta</taxon>
        <taxon>Embryophyta</taxon>
        <taxon>Tracheophyta</taxon>
        <taxon>Spermatophyta</taxon>
        <taxon>Magnoliopsida</taxon>
        <taxon>eudicotyledons</taxon>
        <taxon>Gunneridae</taxon>
        <taxon>Pentapetalae</taxon>
        <taxon>rosids</taxon>
        <taxon>fabids</taxon>
        <taxon>Rosales</taxon>
        <taxon>Cannabaceae</taxon>
        <taxon>Cannabis</taxon>
    </lineage>
</organism>
<name>A0A803QVI9_CANSA</name>
<dbReference type="Gramene" id="novel_model_1895_5bd9a17a">
    <property type="protein sequence ID" value="cds.novel_model_1895_5bd9a17a"/>
    <property type="gene ID" value="novel_gene_1035_5bd9a17a"/>
</dbReference>
<dbReference type="Proteomes" id="UP000596661">
    <property type="component" value="Chromosome 2"/>
</dbReference>
<dbReference type="EMBL" id="UZAU01000234">
    <property type="status" value="NOT_ANNOTATED_CDS"/>
    <property type="molecule type" value="Genomic_DNA"/>
</dbReference>
<dbReference type="AlphaFoldDB" id="A0A803QVI9"/>
<protein>
    <submittedName>
        <fullName evidence="2">Uncharacterized protein</fullName>
    </submittedName>
</protein>
<feature type="region of interest" description="Disordered" evidence="1">
    <location>
        <begin position="48"/>
        <end position="72"/>
    </location>
</feature>
<reference evidence="2" key="2">
    <citation type="submission" date="2021-03" db="UniProtKB">
        <authorList>
            <consortium name="EnsemblPlants"/>
        </authorList>
    </citation>
    <scope>IDENTIFICATION</scope>
</reference>
<proteinExistence type="predicted"/>
<evidence type="ECO:0000313" key="2">
    <source>
        <dbReference type="EnsemblPlants" id="cds.novel_model_1895_5bd9a17a"/>
    </source>
</evidence>
<accession>A0A803QVI9</accession>
<evidence type="ECO:0000313" key="3">
    <source>
        <dbReference type="Proteomes" id="UP000596661"/>
    </source>
</evidence>
<evidence type="ECO:0000256" key="1">
    <source>
        <dbReference type="SAM" id="MobiDB-lite"/>
    </source>
</evidence>
<reference evidence="2" key="1">
    <citation type="submission" date="2018-11" db="EMBL/GenBank/DDBJ databases">
        <authorList>
            <person name="Grassa J C."/>
        </authorList>
    </citation>
    <scope>NUCLEOTIDE SEQUENCE [LARGE SCALE GENOMIC DNA]</scope>
</reference>
<dbReference type="EnsemblPlants" id="novel_model_1895_5bd9a17a">
    <property type="protein sequence ID" value="cds.novel_model_1895_5bd9a17a"/>
    <property type="gene ID" value="novel_gene_1035_5bd9a17a"/>
</dbReference>